<protein>
    <submittedName>
        <fullName evidence="3">Mu transposase C-terminal domain-containing protein</fullName>
    </submittedName>
</protein>
<feature type="region of interest" description="Disordered" evidence="1">
    <location>
        <begin position="234"/>
        <end position="254"/>
    </location>
</feature>
<dbReference type="InterPro" id="IPR015378">
    <property type="entry name" value="Transposase-like_Mu_C"/>
</dbReference>
<dbReference type="Proteomes" id="UP001589702">
    <property type="component" value="Unassembled WGS sequence"/>
</dbReference>
<accession>A0ABV5Y5U9</accession>
<feature type="domain" description="Integrase catalytic" evidence="2">
    <location>
        <begin position="258"/>
        <end position="481"/>
    </location>
</feature>
<reference evidence="3 4" key="1">
    <citation type="submission" date="2024-09" db="EMBL/GenBank/DDBJ databases">
        <authorList>
            <person name="Sun Q."/>
            <person name="Mori K."/>
        </authorList>
    </citation>
    <scope>NUCLEOTIDE SEQUENCE [LARGE SCALE GENOMIC DNA]</scope>
    <source>
        <strain evidence="3 4">JCM 1334</strain>
    </source>
</reference>
<dbReference type="SUPFAM" id="SSF53098">
    <property type="entry name" value="Ribonuclease H-like"/>
    <property type="match status" value="1"/>
</dbReference>
<dbReference type="InterPro" id="IPR036397">
    <property type="entry name" value="RNaseH_sf"/>
</dbReference>
<evidence type="ECO:0000313" key="3">
    <source>
        <dbReference type="EMBL" id="MFB9822354.1"/>
    </source>
</evidence>
<dbReference type="EMBL" id="JBHMBC010000040">
    <property type="protein sequence ID" value="MFB9822354.1"/>
    <property type="molecule type" value="Genomic_DNA"/>
</dbReference>
<feature type="region of interest" description="Disordered" evidence="1">
    <location>
        <begin position="641"/>
        <end position="692"/>
    </location>
</feature>
<dbReference type="Pfam" id="PF09299">
    <property type="entry name" value="Mu-transpos_C"/>
    <property type="match status" value="1"/>
</dbReference>
<dbReference type="InterPro" id="IPR001584">
    <property type="entry name" value="Integrase_cat-core"/>
</dbReference>
<sequence>MTTHKTGILRLGDRVEFDGKDYVFVALNGEVAELRAGQETPLNVLMTTLLTDKSFRLIGIDGIRRRGLGESKIFEALPAPAKDRAHWLENHITEVLDGVPAGAEPGTRPRRDYDVTSRSLRQRLMTKEAELQKTGNPLSLSTLKRLTRAYETRGIVGLVDQRLVRRTPTAGQVDQRFIDALTIVLQHNTDQSSGSMDRIRRDVEKHVQAEHGSDVEIPSRATFHRLVKKLAQGRHATGSARTRRTLSQQPDGPFGAVHPVRPGELMQIDSTPLDIAVEFEDGITGRVELTALVDVATRSIPAAVLRPSTKAVDAALLLARCVTPETMRPGWSEAVSMAASALPYQAMRSIDARLQNAAAKPIIMPETIVCDHGKAYISHTFKNACRSLGISFQPAHPDTPTDKPIVERTLQSVGTLFAQYVTGYLGSSVERRGKNADLQAVFSLLELQDLLDEWIITAWQNRPHEGLRDPLTPGRILSPNDKYAALLNVAGYVPVPLDAENYIQLLPAVTRVINSYGVKIRHRIYDSAELNPYRGQESGMKALRQLWEIRYDPYDVTRVWVRNHHGSGWITAFWRQLHTSPQPFGDTIWELGRQMVAGRGTDSPSEATIKAAVDNLLDRASPAAPKSHKTAKKVHRVIARSRAGEAPSRPLPSPEATQSRTGTGPGLETEPSKARDEQSDQPEKLAKIIPLRIYNPQERADEWW</sequence>
<dbReference type="PROSITE" id="PS50994">
    <property type="entry name" value="INTEGRASE"/>
    <property type="match status" value="1"/>
</dbReference>
<dbReference type="Gene3D" id="3.30.420.10">
    <property type="entry name" value="Ribonuclease H-like superfamily/Ribonuclease H"/>
    <property type="match status" value="1"/>
</dbReference>
<keyword evidence="4" id="KW-1185">Reference proteome</keyword>
<feature type="compositionally biased region" description="Basic and acidic residues" evidence="1">
    <location>
        <begin position="670"/>
        <end position="686"/>
    </location>
</feature>
<gene>
    <name evidence="3" type="ORF">ACFFP1_23045</name>
</gene>
<proteinExistence type="predicted"/>
<evidence type="ECO:0000259" key="2">
    <source>
        <dbReference type="PROSITE" id="PS50994"/>
    </source>
</evidence>
<evidence type="ECO:0000313" key="4">
    <source>
        <dbReference type="Proteomes" id="UP001589702"/>
    </source>
</evidence>
<name>A0ABV5Y5U9_ARTRM</name>
<dbReference type="RefSeq" id="WP_234749266.1">
    <property type="nucleotide sequence ID" value="NZ_BAAAWN010000001.1"/>
</dbReference>
<comment type="caution">
    <text evidence="3">The sequence shown here is derived from an EMBL/GenBank/DDBJ whole genome shotgun (WGS) entry which is preliminary data.</text>
</comment>
<evidence type="ECO:0000256" key="1">
    <source>
        <dbReference type="SAM" id="MobiDB-lite"/>
    </source>
</evidence>
<organism evidence="3 4">
    <name type="scientific">Arthrobacter ramosus</name>
    <dbReference type="NCBI Taxonomy" id="1672"/>
    <lineage>
        <taxon>Bacteria</taxon>
        <taxon>Bacillati</taxon>
        <taxon>Actinomycetota</taxon>
        <taxon>Actinomycetes</taxon>
        <taxon>Micrococcales</taxon>
        <taxon>Micrococcaceae</taxon>
        <taxon>Arthrobacter</taxon>
    </lineage>
</organism>
<dbReference type="InterPro" id="IPR012337">
    <property type="entry name" value="RNaseH-like_sf"/>
</dbReference>